<evidence type="ECO:0000256" key="2">
    <source>
        <dbReference type="ARBA" id="ARBA00022833"/>
    </source>
</evidence>
<feature type="region of interest" description="Disordered" evidence="6">
    <location>
        <begin position="54"/>
        <end position="95"/>
    </location>
</feature>
<reference evidence="7" key="1">
    <citation type="journal article" date="2020" name="Stud. Mycol.">
        <title>101 Dothideomycetes genomes: a test case for predicting lifestyles and emergence of pathogens.</title>
        <authorList>
            <person name="Haridas S."/>
            <person name="Albert R."/>
            <person name="Binder M."/>
            <person name="Bloem J."/>
            <person name="Labutti K."/>
            <person name="Salamov A."/>
            <person name="Andreopoulos B."/>
            <person name="Baker S."/>
            <person name="Barry K."/>
            <person name="Bills G."/>
            <person name="Bluhm B."/>
            <person name="Cannon C."/>
            <person name="Castanera R."/>
            <person name="Culley D."/>
            <person name="Daum C."/>
            <person name="Ezra D."/>
            <person name="Gonzalez J."/>
            <person name="Henrissat B."/>
            <person name="Kuo A."/>
            <person name="Liang C."/>
            <person name="Lipzen A."/>
            <person name="Lutzoni F."/>
            <person name="Magnuson J."/>
            <person name="Mondo S."/>
            <person name="Nolan M."/>
            <person name="Ohm R."/>
            <person name="Pangilinan J."/>
            <person name="Park H.-J."/>
            <person name="Ramirez L."/>
            <person name="Alfaro M."/>
            <person name="Sun H."/>
            <person name="Tritt A."/>
            <person name="Yoshinaga Y."/>
            <person name="Zwiers L.-H."/>
            <person name="Turgeon B."/>
            <person name="Goodwin S."/>
            <person name="Spatafora J."/>
            <person name="Crous P."/>
            <person name="Grigoriev I."/>
        </authorList>
    </citation>
    <scope>NUCLEOTIDE SEQUENCE</scope>
    <source>
        <strain evidence="7">CBS 269.34</strain>
    </source>
</reference>
<keyword evidence="4" id="KW-0804">Transcription</keyword>
<evidence type="ECO:0000256" key="1">
    <source>
        <dbReference type="ARBA" id="ARBA00022723"/>
    </source>
</evidence>
<evidence type="ECO:0000313" key="8">
    <source>
        <dbReference type="Proteomes" id="UP000799750"/>
    </source>
</evidence>
<dbReference type="AlphaFoldDB" id="A0A6A6QGT9"/>
<dbReference type="OrthoDB" id="5423818at2759"/>
<dbReference type="GO" id="GO:0046872">
    <property type="term" value="F:metal ion binding"/>
    <property type="evidence" value="ECO:0007669"/>
    <property type="project" value="UniProtKB-KW"/>
</dbReference>
<evidence type="ECO:0000313" key="7">
    <source>
        <dbReference type="EMBL" id="KAF2491246.1"/>
    </source>
</evidence>
<keyword evidence="3" id="KW-0805">Transcription regulation</keyword>
<keyword evidence="2" id="KW-0862">Zinc</keyword>
<proteinExistence type="predicted"/>
<evidence type="ECO:0000256" key="3">
    <source>
        <dbReference type="ARBA" id="ARBA00023015"/>
    </source>
</evidence>
<dbReference type="EMBL" id="MU004196">
    <property type="protein sequence ID" value="KAF2491246.1"/>
    <property type="molecule type" value="Genomic_DNA"/>
</dbReference>
<name>A0A6A6QGT9_9PEZI</name>
<evidence type="ECO:0008006" key="9">
    <source>
        <dbReference type="Google" id="ProtNLM"/>
    </source>
</evidence>
<evidence type="ECO:0000256" key="6">
    <source>
        <dbReference type="SAM" id="MobiDB-lite"/>
    </source>
</evidence>
<sequence length="401" mass="44868">MAETSSVQDRRESSNDGDMILDNALIIPDLDFADVGGEHFDWSANDITFTDLLNPQPNDEPVQYPSSSSSSLVRHSTPSNDQAARTRQAMPSFSVSIPKSPTFAVRSLTQRKRITTGTQRIANLIFHTLKSYPLTMLRHNTLPPFIHPRLISSDEEDNHMEPLTNCISLVHMISGGVRGSRKLFWKNVALECERLHEEHATLNKWGLLASMQALSIYILIRMHEGETDYNNFDILLLGTVAIIAKRLANMIQGDKESTLSNYGLEDNWKEWLYEESRTRLAVVYRVVNLLVYFEPAAMCHLQKDLILAPLPAKKQLWEANDESLWKAESERDPDAQTAFGLAANGDLVQLHEGQIFCSDARLFYTPSDGSTPPRGAASWEEWCSGMDGFGGLVMLAASLVG</sequence>
<evidence type="ECO:0000256" key="4">
    <source>
        <dbReference type="ARBA" id="ARBA00023163"/>
    </source>
</evidence>
<evidence type="ECO:0000256" key="5">
    <source>
        <dbReference type="ARBA" id="ARBA00023242"/>
    </source>
</evidence>
<gene>
    <name evidence="7" type="ORF">BU16DRAFT_469008</name>
</gene>
<keyword evidence="5" id="KW-0539">Nucleus</keyword>
<dbReference type="PANTHER" id="PTHR47660:SF3">
    <property type="entry name" value="FINGER DOMAIN PROTEIN, PUTATIVE (AFU_ORTHOLOGUE AFUA_4G03310)-RELATED"/>
    <property type="match status" value="1"/>
</dbReference>
<feature type="compositionally biased region" description="Polar residues" evidence="6">
    <location>
        <begin position="72"/>
        <end position="95"/>
    </location>
</feature>
<dbReference type="Proteomes" id="UP000799750">
    <property type="component" value="Unassembled WGS sequence"/>
</dbReference>
<keyword evidence="1" id="KW-0479">Metal-binding</keyword>
<accession>A0A6A6QGT9</accession>
<organism evidence="7 8">
    <name type="scientific">Lophium mytilinum</name>
    <dbReference type="NCBI Taxonomy" id="390894"/>
    <lineage>
        <taxon>Eukaryota</taxon>
        <taxon>Fungi</taxon>
        <taxon>Dikarya</taxon>
        <taxon>Ascomycota</taxon>
        <taxon>Pezizomycotina</taxon>
        <taxon>Dothideomycetes</taxon>
        <taxon>Pleosporomycetidae</taxon>
        <taxon>Mytilinidiales</taxon>
        <taxon>Mytilinidiaceae</taxon>
        <taxon>Lophium</taxon>
    </lineage>
</organism>
<dbReference type="PANTHER" id="PTHR47660">
    <property type="entry name" value="TRANSCRIPTION FACTOR WITH C2H2 AND ZN(2)-CYS(6) DNA BINDING DOMAIN (EUROFUNG)-RELATED-RELATED"/>
    <property type="match status" value="1"/>
</dbReference>
<protein>
    <recommendedName>
        <fullName evidence="9">Transcription factor domain-containing protein</fullName>
    </recommendedName>
</protein>
<keyword evidence="8" id="KW-1185">Reference proteome</keyword>